<reference evidence="7 8" key="2">
    <citation type="submission" date="2016-06" db="EMBL/GenBank/DDBJ databases">
        <title>Pedobacter psychrophilus sp. nov., isolated from Antarctic fragmentary rock.</title>
        <authorList>
            <person name="Svec P."/>
        </authorList>
    </citation>
    <scope>NUCLEOTIDE SEQUENCE [LARGE SCALE GENOMIC DNA]</scope>
    <source>
        <strain evidence="7 8">CCM 8644</strain>
    </source>
</reference>
<feature type="transmembrane region" description="Helical" evidence="5">
    <location>
        <begin position="108"/>
        <end position="129"/>
    </location>
</feature>
<protein>
    <recommendedName>
        <fullName evidence="6">RDD domain-containing protein</fullName>
    </recommendedName>
</protein>
<keyword evidence="8" id="KW-1185">Reference proteome</keyword>
<dbReference type="Proteomes" id="UP000078459">
    <property type="component" value="Unassembled WGS sequence"/>
</dbReference>
<dbReference type="AlphaFoldDB" id="A0A179DLQ7"/>
<dbReference type="EMBL" id="LWHJ01000011">
    <property type="protein sequence ID" value="OAQ41838.1"/>
    <property type="molecule type" value="Genomic_DNA"/>
</dbReference>
<feature type="transmembrane region" description="Helical" evidence="5">
    <location>
        <begin position="57"/>
        <end position="77"/>
    </location>
</feature>
<evidence type="ECO:0000256" key="5">
    <source>
        <dbReference type="SAM" id="Phobius"/>
    </source>
</evidence>
<feature type="transmembrane region" description="Helical" evidence="5">
    <location>
        <begin position="25"/>
        <end position="45"/>
    </location>
</feature>
<keyword evidence="3 5" id="KW-1133">Transmembrane helix</keyword>
<comment type="caution">
    <text evidence="7">The sequence shown here is derived from an EMBL/GenBank/DDBJ whole genome shotgun (WGS) entry which is preliminary data.</text>
</comment>
<gene>
    <name evidence="7" type="ORF">A5893_01600</name>
</gene>
<evidence type="ECO:0000313" key="7">
    <source>
        <dbReference type="EMBL" id="OAQ41838.1"/>
    </source>
</evidence>
<dbReference type="OrthoDB" id="9814143at2"/>
<feature type="domain" description="RDD" evidence="6">
    <location>
        <begin position="19"/>
        <end position="142"/>
    </location>
</feature>
<comment type="subcellular location">
    <subcellularLocation>
        <location evidence="1">Membrane</location>
        <topology evidence="1">Multi-pass membrane protein</topology>
    </subcellularLocation>
</comment>
<reference evidence="7 8" key="1">
    <citation type="submission" date="2016-04" db="EMBL/GenBank/DDBJ databases">
        <authorList>
            <person name="Evans L.H."/>
            <person name="Alamgir A."/>
            <person name="Owens N."/>
            <person name="Weber N.D."/>
            <person name="Virtaneva K."/>
            <person name="Barbian K."/>
            <person name="Babar A."/>
            <person name="Rosenke K."/>
        </authorList>
    </citation>
    <scope>NUCLEOTIDE SEQUENCE [LARGE SCALE GENOMIC DNA]</scope>
    <source>
        <strain evidence="7 8">CCM 8644</strain>
    </source>
</reference>
<keyword evidence="4 5" id="KW-0472">Membrane</keyword>
<dbReference type="PANTHER" id="PTHR38480">
    <property type="entry name" value="SLR0254 PROTEIN"/>
    <property type="match status" value="1"/>
</dbReference>
<evidence type="ECO:0000256" key="3">
    <source>
        <dbReference type="ARBA" id="ARBA00022989"/>
    </source>
</evidence>
<dbReference type="STRING" id="1826909.A5893_01600"/>
<evidence type="ECO:0000256" key="4">
    <source>
        <dbReference type="ARBA" id="ARBA00023136"/>
    </source>
</evidence>
<proteinExistence type="predicted"/>
<evidence type="ECO:0000259" key="6">
    <source>
        <dbReference type="Pfam" id="PF06271"/>
    </source>
</evidence>
<organism evidence="7 8">
    <name type="scientific">Pedobacter psychrophilus</name>
    <dbReference type="NCBI Taxonomy" id="1826909"/>
    <lineage>
        <taxon>Bacteria</taxon>
        <taxon>Pseudomonadati</taxon>
        <taxon>Bacteroidota</taxon>
        <taxon>Sphingobacteriia</taxon>
        <taxon>Sphingobacteriales</taxon>
        <taxon>Sphingobacteriaceae</taxon>
        <taxon>Pedobacter</taxon>
    </lineage>
</organism>
<dbReference type="RefSeq" id="WP_068820869.1">
    <property type="nucleotide sequence ID" value="NZ_LWHJ01000011.1"/>
</dbReference>
<evidence type="ECO:0000256" key="2">
    <source>
        <dbReference type="ARBA" id="ARBA00022692"/>
    </source>
</evidence>
<dbReference type="GO" id="GO:0016020">
    <property type="term" value="C:membrane"/>
    <property type="evidence" value="ECO:0007669"/>
    <property type="project" value="UniProtKB-SubCell"/>
</dbReference>
<evidence type="ECO:0000313" key="8">
    <source>
        <dbReference type="Proteomes" id="UP000078459"/>
    </source>
</evidence>
<dbReference type="Pfam" id="PF06271">
    <property type="entry name" value="RDD"/>
    <property type="match status" value="1"/>
</dbReference>
<sequence length="241" mass="27283">MNTIKISTTQNIDIDFEIAGLAERIWARMIDIGIFIAIFFLYLALGIGGIGGSKLHFVMVVIIIIAMVYPFVMEVFFNGQSIGKKALKIKVISLDGERPTLGQYAIRWIARLIDFTVTGGAVGLVLVAITDKNQRLGDLLANTSVVKTQPRTTFEDLYFTQPTEETYEPVFSEAQNLSTEDVYLMNEVLKTYRKTFNIELVNKLEIKMRSKYQITNNKKTQTGFLTTILKDYNHFQSNLAD</sequence>
<dbReference type="PANTHER" id="PTHR38480:SF1">
    <property type="entry name" value="SLR0254 PROTEIN"/>
    <property type="match status" value="1"/>
</dbReference>
<keyword evidence="2 5" id="KW-0812">Transmembrane</keyword>
<dbReference type="InterPro" id="IPR010432">
    <property type="entry name" value="RDD"/>
</dbReference>
<name>A0A179DLQ7_9SPHI</name>
<evidence type="ECO:0000256" key="1">
    <source>
        <dbReference type="ARBA" id="ARBA00004141"/>
    </source>
</evidence>
<accession>A0A179DLQ7</accession>